<gene>
    <name evidence="6" type="ORF">CQW23_05975</name>
</gene>
<sequence>MDNPPSFSLGITQLDAIVQDIPLEFVPATFDEQDPDWAENRSKHKNDSFTMKKLKDKTASKSKKSTSKASKKKFDDFSRPRLPKIGNFDNAEDALNLTILFFVRTFMFSQHKEAPISVAHFQIVEDGRYINFSRGKITFEKLMSFWQQDFNTVKQLYSLGGMSHVLNVWMFECCFEHSYKNIQPTIDEVSRLDLSFSKDFETCDPTTYASTSDSGKLKRTAAELQQRVGTIAEEFGDFSTILPRKILIKAGFKSPVSPDQPLKKRKNVMFEQDHQTVMDDDTSGRGHAVHHGSDLYREMQKDATDKGEIGVSEIQHHHHGEIGVSLQSHQHKYVPSSSKQHEGTSKSSLDGDEIKNYINKCDVNAANKNAGHEVDFENEDCSDLEALEDEVGGKITDSIQAAVDTILFGLSTPSTTKSMDVGASSKMTKRHWDLPDSQIPPDFPDAQVRKLQVSKVNAPAKRERKKSRVLRLPYISKYGSGSKDSVDFDKEEKLKYTFDGYTINQDLPNELMIDYSQKETGNHYRVNVSGLGYSQLDFVIAYPQSKNWFYLMSERKTCWNDEHLDVIFYHLRKKSKIQLSDNYRYTTTSCFFKSYVDKTHTRYYPAEPIVELSTQQDYTESIVVTKNEDSIANIIHGFCMPAGLPWHMIDEVYVPINCGKEFHWVLTVIVLKERLIRVFDSLSSKRKKEPHIEIQKLAVMLPTYLSDNDFYDKTERTNWPSLSVQREDYSANWSCK</sequence>
<comment type="similarity">
    <text evidence="1">Belongs to the peptidase C48 family.</text>
</comment>
<organism evidence="6 7">
    <name type="scientific">Capsicum baccatum</name>
    <name type="common">Peruvian pepper</name>
    <dbReference type="NCBI Taxonomy" id="33114"/>
    <lineage>
        <taxon>Eukaryota</taxon>
        <taxon>Viridiplantae</taxon>
        <taxon>Streptophyta</taxon>
        <taxon>Embryophyta</taxon>
        <taxon>Tracheophyta</taxon>
        <taxon>Spermatophyta</taxon>
        <taxon>Magnoliopsida</taxon>
        <taxon>eudicotyledons</taxon>
        <taxon>Gunneridae</taxon>
        <taxon>Pentapetalae</taxon>
        <taxon>asterids</taxon>
        <taxon>lamiids</taxon>
        <taxon>Solanales</taxon>
        <taxon>Solanaceae</taxon>
        <taxon>Solanoideae</taxon>
        <taxon>Capsiceae</taxon>
        <taxon>Capsicum</taxon>
    </lineage>
</organism>
<feature type="domain" description="Ubiquitin-like protease family profile" evidence="5">
    <location>
        <begin position="542"/>
        <end position="736"/>
    </location>
</feature>
<dbReference type="GO" id="GO:0006508">
    <property type="term" value="P:proteolysis"/>
    <property type="evidence" value="ECO:0007669"/>
    <property type="project" value="UniProtKB-KW"/>
</dbReference>
<keyword evidence="7" id="KW-1185">Reference proteome</keyword>
<comment type="caution">
    <text evidence="6">The sequence shown here is derived from an EMBL/GenBank/DDBJ whole genome shotgun (WGS) entry which is preliminary data.</text>
</comment>
<evidence type="ECO:0000313" key="6">
    <source>
        <dbReference type="EMBL" id="PHT51513.1"/>
    </source>
</evidence>
<dbReference type="PANTHER" id="PTHR31470">
    <property type="entry name" value="CYSTEINE PROTEINASES SUPERFAMILY PROTEIN-RELATED-RELATED"/>
    <property type="match status" value="1"/>
</dbReference>
<evidence type="ECO:0000313" key="7">
    <source>
        <dbReference type="Proteomes" id="UP000224567"/>
    </source>
</evidence>
<dbReference type="InterPro" id="IPR003653">
    <property type="entry name" value="Peptidase_C48_C"/>
</dbReference>
<dbReference type="InterPro" id="IPR038765">
    <property type="entry name" value="Papain-like_cys_pep_sf"/>
</dbReference>
<dbReference type="GO" id="GO:0008234">
    <property type="term" value="F:cysteine-type peptidase activity"/>
    <property type="evidence" value="ECO:0007669"/>
    <property type="project" value="InterPro"/>
</dbReference>
<accession>A0A2G2X243</accession>
<proteinExistence type="inferred from homology"/>
<dbReference type="EMBL" id="MLFT02000003">
    <property type="protein sequence ID" value="PHT51513.1"/>
    <property type="molecule type" value="Genomic_DNA"/>
</dbReference>
<dbReference type="Proteomes" id="UP000224567">
    <property type="component" value="Unassembled WGS sequence"/>
</dbReference>
<evidence type="ECO:0000256" key="1">
    <source>
        <dbReference type="ARBA" id="ARBA00005234"/>
    </source>
</evidence>
<keyword evidence="2" id="KW-0645">Protease</keyword>
<keyword evidence="3" id="KW-0378">Hydrolase</keyword>
<dbReference type="OrthoDB" id="1282305at2759"/>
<feature type="compositionally biased region" description="Basic residues" evidence="4">
    <location>
        <begin position="52"/>
        <end position="71"/>
    </location>
</feature>
<dbReference type="AlphaFoldDB" id="A0A2G2X243"/>
<reference evidence="6 7" key="1">
    <citation type="journal article" date="2017" name="Genome Biol.">
        <title>New reference genome sequences of hot pepper reveal the massive evolution of plant disease-resistance genes by retroduplication.</title>
        <authorList>
            <person name="Kim S."/>
            <person name="Park J."/>
            <person name="Yeom S.I."/>
            <person name="Kim Y.M."/>
            <person name="Seo E."/>
            <person name="Kim K.T."/>
            <person name="Kim M.S."/>
            <person name="Lee J.M."/>
            <person name="Cheong K."/>
            <person name="Shin H.S."/>
            <person name="Kim S.B."/>
            <person name="Han K."/>
            <person name="Lee J."/>
            <person name="Park M."/>
            <person name="Lee H.A."/>
            <person name="Lee H.Y."/>
            <person name="Lee Y."/>
            <person name="Oh S."/>
            <person name="Lee J.H."/>
            <person name="Choi E."/>
            <person name="Choi E."/>
            <person name="Lee S.E."/>
            <person name="Jeon J."/>
            <person name="Kim H."/>
            <person name="Choi G."/>
            <person name="Song H."/>
            <person name="Lee J."/>
            <person name="Lee S.C."/>
            <person name="Kwon J.K."/>
            <person name="Lee H.Y."/>
            <person name="Koo N."/>
            <person name="Hong Y."/>
            <person name="Kim R.W."/>
            <person name="Kang W.H."/>
            <person name="Huh J.H."/>
            <person name="Kang B.C."/>
            <person name="Yang T.J."/>
            <person name="Lee Y.H."/>
            <person name="Bennetzen J.L."/>
            <person name="Choi D."/>
        </authorList>
    </citation>
    <scope>NUCLEOTIDE SEQUENCE [LARGE SCALE GENOMIC DNA]</scope>
    <source>
        <strain evidence="7">cv. PBC81</strain>
    </source>
</reference>
<dbReference type="PANTHER" id="PTHR31470:SF46">
    <property type="entry name" value="ULP1 PROTEASE FAMILY, C-TERMINAL CATALYTIC DOMAIN CONTAINING PROTEIN"/>
    <property type="match status" value="1"/>
</dbReference>
<evidence type="ECO:0000256" key="2">
    <source>
        <dbReference type="ARBA" id="ARBA00022670"/>
    </source>
</evidence>
<dbReference type="Gene3D" id="3.40.395.10">
    <property type="entry name" value="Adenoviral Proteinase, Chain A"/>
    <property type="match status" value="1"/>
</dbReference>
<evidence type="ECO:0000256" key="4">
    <source>
        <dbReference type="SAM" id="MobiDB-lite"/>
    </source>
</evidence>
<name>A0A2G2X243_CAPBA</name>
<dbReference type="PROSITE" id="PS50600">
    <property type="entry name" value="ULP_PROTEASE"/>
    <property type="match status" value="1"/>
</dbReference>
<feature type="compositionally biased region" description="Basic and acidic residues" evidence="4">
    <location>
        <begin position="38"/>
        <end position="47"/>
    </location>
</feature>
<evidence type="ECO:0000256" key="3">
    <source>
        <dbReference type="ARBA" id="ARBA00022801"/>
    </source>
</evidence>
<reference evidence="7" key="2">
    <citation type="journal article" date="2017" name="J. Anim. Genet.">
        <title>Multiple reference genome sequences of hot pepper reveal the massive evolution of plant disease resistance genes by retroduplication.</title>
        <authorList>
            <person name="Kim S."/>
            <person name="Park J."/>
            <person name="Yeom S.-I."/>
            <person name="Kim Y.-M."/>
            <person name="Seo E."/>
            <person name="Kim K.-T."/>
            <person name="Kim M.-S."/>
            <person name="Lee J.M."/>
            <person name="Cheong K."/>
            <person name="Shin H.-S."/>
            <person name="Kim S.-B."/>
            <person name="Han K."/>
            <person name="Lee J."/>
            <person name="Park M."/>
            <person name="Lee H.-A."/>
            <person name="Lee H.-Y."/>
            <person name="Lee Y."/>
            <person name="Oh S."/>
            <person name="Lee J.H."/>
            <person name="Choi E."/>
            <person name="Choi E."/>
            <person name="Lee S.E."/>
            <person name="Jeon J."/>
            <person name="Kim H."/>
            <person name="Choi G."/>
            <person name="Song H."/>
            <person name="Lee J."/>
            <person name="Lee S.-C."/>
            <person name="Kwon J.-K."/>
            <person name="Lee H.-Y."/>
            <person name="Koo N."/>
            <person name="Hong Y."/>
            <person name="Kim R.W."/>
            <person name="Kang W.-H."/>
            <person name="Huh J.H."/>
            <person name="Kang B.-C."/>
            <person name="Yang T.-J."/>
            <person name="Lee Y.-H."/>
            <person name="Bennetzen J.L."/>
            <person name="Choi D."/>
        </authorList>
    </citation>
    <scope>NUCLEOTIDE SEQUENCE [LARGE SCALE GENOMIC DNA]</scope>
    <source>
        <strain evidence="7">cv. PBC81</strain>
    </source>
</reference>
<dbReference type="Pfam" id="PF02902">
    <property type="entry name" value="Peptidase_C48"/>
    <property type="match status" value="1"/>
</dbReference>
<feature type="region of interest" description="Disordered" evidence="4">
    <location>
        <begin position="34"/>
        <end position="74"/>
    </location>
</feature>
<evidence type="ECO:0000259" key="5">
    <source>
        <dbReference type="PROSITE" id="PS50600"/>
    </source>
</evidence>
<dbReference type="SUPFAM" id="SSF54001">
    <property type="entry name" value="Cysteine proteinases"/>
    <property type="match status" value="1"/>
</dbReference>
<protein>
    <recommendedName>
        <fullName evidence="5">Ubiquitin-like protease family profile domain-containing protein</fullName>
    </recommendedName>
</protein>